<feature type="compositionally biased region" description="Basic residues" evidence="1">
    <location>
        <begin position="109"/>
        <end position="128"/>
    </location>
</feature>
<dbReference type="Proteomes" id="UP000320762">
    <property type="component" value="Unassembled WGS sequence"/>
</dbReference>
<feature type="compositionally biased region" description="Polar residues" evidence="1">
    <location>
        <begin position="71"/>
        <end position="83"/>
    </location>
</feature>
<evidence type="ECO:0000313" key="2">
    <source>
        <dbReference type="EMBL" id="TRM70650.1"/>
    </source>
</evidence>
<feature type="compositionally biased region" description="Basic and acidic residues" evidence="1">
    <location>
        <begin position="44"/>
        <end position="53"/>
    </location>
</feature>
<name>A0A550D0S7_9AGAR</name>
<evidence type="ECO:0000256" key="1">
    <source>
        <dbReference type="SAM" id="MobiDB-lite"/>
    </source>
</evidence>
<proteinExistence type="predicted"/>
<gene>
    <name evidence="2" type="ORF">BD626DRAFT_478145</name>
</gene>
<accession>A0A550D0S7</accession>
<evidence type="ECO:0000313" key="3">
    <source>
        <dbReference type="Proteomes" id="UP000320762"/>
    </source>
</evidence>
<comment type="caution">
    <text evidence="2">The sequence shown here is derived from an EMBL/GenBank/DDBJ whole genome shotgun (WGS) entry which is preliminary data.</text>
</comment>
<sequence length="170" mass="19453">MRRSRREGATDQSTRTAVKVQLSRTAVKDQPTRAPPMARRHRVVKDQLSRRAVTDQSNHAAVTRHKAPTRTAATSWPQTQAANVRSRAVDRRSPVVHQPRRTTIFLDHRQRRTVHRRSRTVHRQRRAAHQPSSSHPLHPTATAQTADNPDKRYERGDSEGPIQVACEPQR</sequence>
<keyword evidence="3" id="KW-1185">Reference proteome</keyword>
<reference evidence="2 3" key="1">
    <citation type="journal article" date="2019" name="New Phytol.">
        <title>Comparative genomics reveals unique wood-decay strategies and fruiting body development in the Schizophyllaceae.</title>
        <authorList>
            <person name="Almasi E."/>
            <person name="Sahu N."/>
            <person name="Krizsan K."/>
            <person name="Balint B."/>
            <person name="Kovacs G.M."/>
            <person name="Kiss B."/>
            <person name="Cseklye J."/>
            <person name="Drula E."/>
            <person name="Henrissat B."/>
            <person name="Nagy I."/>
            <person name="Chovatia M."/>
            <person name="Adam C."/>
            <person name="LaButti K."/>
            <person name="Lipzen A."/>
            <person name="Riley R."/>
            <person name="Grigoriev I.V."/>
            <person name="Nagy L.G."/>
        </authorList>
    </citation>
    <scope>NUCLEOTIDE SEQUENCE [LARGE SCALE GENOMIC DNA]</scope>
    <source>
        <strain evidence="2 3">NL-1724</strain>
    </source>
</reference>
<dbReference type="EMBL" id="VDMD01000001">
    <property type="protein sequence ID" value="TRM70650.1"/>
    <property type="molecule type" value="Genomic_DNA"/>
</dbReference>
<feature type="region of interest" description="Disordered" evidence="1">
    <location>
        <begin position="1"/>
        <end position="170"/>
    </location>
</feature>
<feature type="compositionally biased region" description="Polar residues" evidence="1">
    <location>
        <begin position="130"/>
        <end position="147"/>
    </location>
</feature>
<dbReference type="AlphaFoldDB" id="A0A550D0S7"/>
<feature type="compositionally biased region" description="Basic and acidic residues" evidence="1">
    <location>
        <begin position="148"/>
        <end position="158"/>
    </location>
</feature>
<protein>
    <submittedName>
        <fullName evidence="2">Uncharacterized protein</fullName>
    </submittedName>
</protein>
<organism evidence="2 3">
    <name type="scientific">Schizophyllum amplum</name>
    <dbReference type="NCBI Taxonomy" id="97359"/>
    <lineage>
        <taxon>Eukaryota</taxon>
        <taxon>Fungi</taxon>
        <taxon>Dikarya</taxon>
        <taxon>Basidiomycota</taxon>
        <taxon>Agaricomycotina</taxon>
        <taxon>Agaricomycetes</taxon>
        <taxon>Agaricomycetidae</taxon>
        <taxon>Agaricales</taxon>
        <taxon>Schizophyllaceae</taxon>
        <taxon>Schizophyllum</taxon>
    </lineage>
</organism>